<comment type="similarity">
    <text evidence="1">Belongs to the AHA1 family.</text>
</comment>
<organism evidence="3 4">
    <name type="scientific">Leptospira tipperaryensis</name>
    <dbReference type="NCBI Taxonomy" id="2564040"/>
    <lineage>
        <taxon>Bacteria</taxon>
        <taxon>Pseudomonadati</taxon>
        <taxon>Spirochaetota</taxon>
        <taxon>Spirochaetia</taxon>
        <taxon>Leptospirales</taxon>
        <taxon>Leptospiraceae</taxon>
        <taxon>Leptospira</taxon>
    </lineage>
</organism>
<keyword evidence="4" id="KW-1185">Reference proteome</keyword>
<dbReference type="Pfam" id="PF08327">
    <property type="entry name" value="AHSA1"/>
    <property type="match status" value="1"/>
</dbReference>
<evidence type="ECO:0000256" key="1">
    <source>
        <dbReference type="ARBA" id="ARBA00006817"/>
    </source>
</evidence>
<evidence type="ECO:0000313" key="4">
    <source>
        <dbReference type="Proteomes" id="UP000094197"/>
    </source>
</evidence>
<dbReference type="Gene3D" id="3.30.530.20">
    <property type="match status" value="1"/>
</dbReference>
<dbReference type="Proteomes" id="UP000094197">
    <property type="component" value="Chromosome 1"/>
</dbReference>
<protein>
    <submittedName>
        <fullName evidence="3">ATPase</fullName>
    </submittedName>
</protein>
<gene>
    <name evidence="3" type="ORF">A0128_04040</name>
</gene>
<feature type="domain" description="Activator of Hsp90 ATPase homologue 1/2-like C-terminal" evidence="2">
    <location>
        <begin position="18"/>
        <end position="160"/>
    </location>
</feature>
<reference evidence="3 4" key="1">
    <citation type="submission" date="2016-04" db="EMBL/GenBank/DDBJ databases">
        <title>Complete genome seqeunce of Leptospira alstonii serovar Room22.</title>
        <authorList>
            <person name="Nally J.E."/>
            <person name="Bayles D.O."/>
            <person name="Hurley D."/>
            <person name="Fanning S."/>
            <person name="McMahon B.J."/>
            <person name="Arent Z."/>
        </authorList>
    </citation>
    <scope>NUCLEOTIDE SEQUENCE [LARGE SCALE GENOMIC DNA]</scope>
    <source>
        <strain evidence="3 4">GWTS #1</strain>
    </source>
</reference>
<evidence type="ECO:0000313" key="3">
    <source>
        <dbReference type="EMBL" id="AOP33101.1"/>
    </source>
</evidence>
<dbReference type="InterPro" id="IPR013538">
    <property type="entry name" value="ASHA1/2-like_C"/>
</dbReference>
<name>A0A1D7UU79_9LEPT</name>
<dbReference type="EMBL" id="CP015217">
    <property type="protein sequence ID" value="AOP33101.1"/>
    <property type="molecule type" value="Genomic_DNA"/>
</dbReference>
<dbReference type="KEGG" id="laj:A0128_04040"/>
<sequence length="161" mass="18327">MTNKDQTVNEVVVTRIFDAPRELVFKAWTDPEHLVRWWGPKNFTSPACRNDFRVGGKYVFGMRSPEGQEFWSTGIYLEIVIPEKIVYSDSFADEKGNQVSASHYGITGEFPEETTVSLTFEEVGDKTKLTLKHIGLPTGEISEMTKASWNEMIDKLNESLK</sequence>
<dbReference type="OrthoDB" id="118413at2"/>
<proteinExistence type="inferred from homology"/>
<dbReference type="RefSeq" id="WP_069606343.1">
    <property type="nucleotide sequence ID" value="NZ_CP015217.1"/>
</dbReference>
<evidence type="ECO:0000259" key="2">
    <source>
        <dbReference type="Pfam" id="PF08327"/>
    </source>
</evidence>
<accession>A0A1D7UU79</accession>
<dbReference type="AlphaFoldDB" id="A0A1D7UU79"/>
<dbReference type="SUPFAM" id="SSF55961">
    <property type="entry name" value="Bet v1-like"/>
    <property type="match status" value="1"/>
</dbReference>
<dbReference type="InterPro" id="IPR023393">
    <property type="entry name" value="START-like_dom_sf"/>
</dbReference>